<evidence type="ECO:0000313" key="6">
    <source>
        <dbReference type="EMBL" id="AJI24541.1"/>
    </source>
</evidence>
<protein>
    <submittedName>
        <fullName evidence="6">Fusaric acid resistance family protein</fullName>
    </submittedName>
</protein>
<dbReference type="Proteomes" id="UP000031829">
    <property type="component" value="Chromosome"/>
</dbReference>
<evidence type="ECO:0000256" key="4">
    <source>
        <dbReference type="ARBA" id="ARBA00022989"/>
    </source>
</evidence>
<dbReference type="GO" id="GO:0005886">
    <property type="term" value="C:plasma membrane"/>
    <property type="evidence" value="ECO:0007669"/>
    <property type="project" value="UniProtKB-SubCell"/>
</dbReference>
<keyword evidence="3" id="KW-0812">Transmembrane</keyword>
<dbReference type="Pfam" id="PF06081">
    <property type="entry name" value="ArAE_1"/>
    <property type="match status" value="1"/>
</dbReference>
<keyword evidence="5" id="KW-0472">Membrane</keyword>
<keyword evidence="2" id="KW-1003">Cell membrane</keyword>
<dbReference type="GeneID" id="93640770"/>
<evidence type="ECO:0000256" key="1">
    <source>
        <dbReference type="ARBA" id="ARBA00004651"/>
    </source>
</evidence>
<evidence type="ECO:0000256" key="5">
    <source>
        <dbReference type="ARBA" id="ARBA00023136"/>
    </source>
</evidence>
<dbReference type="RefSeq" id="WP_013081550.1">
    <property type="nucleotide sequence ID" value="NZ_BCVB01000013.1"/>
</dbReference>
<name>A0A0B6AM17_PRIM2</name>
<dbReference type="PANTHER" id="PTHR30509">
    <property type="entry name" value="P-HYDROXYBENZOIC ACID EFFLUX PUMP SUBUNIT-RELATED"/>
    <property type="match status" value="1"/>
</dbReference>
<dbReference type="KEGG" id="bmeg:BG04_2700"/>
<dbReference type="HOGENOM" id="CLU_061355_0_0_9"/>
<dbReference type="AlphaFoldDB" id="A0A0B6AM17"/>
<evidence type="ECO:0000256" key="3">
    <source>
        <dbReference type="ARBA" id="ARBA00022692"/>
    </source>
</evidence>
<reference evidence="6 7" key="1">
    <citation type="journal article" date="2015" name="Genome Announc.">
        <title>Complete genome sequences for 35 biothreat assay-relevant bacillus species.</title>
        <authorList>
            <person name="Johnson S.L."/>
            <person name="Daligault H.E."/>
            <person name="Davenport K.W."/>
            <person name="Jaissle J."/>
            <person name="Frey K.G."/>
            <person name="Ladner J.T."/>
            <person name="Broomall S.M."/>
            <person name="Bishop-Lilly K.A."/>
            <person name="Bruce D.C."/>
            <person name="Gibbons H.S."/>
            <person name="Coyne S.R."/>
            <person name="Lo C.C."/>
            <person name="Meincke L."/>
            <person name="Munk A.C."/>
            <person name="Koroleva G.I."/>
            <person name="Rosenzweig C.N."/>
            <person name="Palacios G.F."/>
            <person name="Redden C.L."/>
            <person name="Minogue T.D."/>
            <person name="Chain P.S."/>
        </authorList>
    </citation>
    <scope>NUCLEOTIDE SEQUENCE [LARGE SCALE GENOMIC DNA]</scope>
    <source>
        <strain evidence="7">ATCC 14581 / DSM 32 / JCM 2506 / NBRC 15308 / NCIMB 9376 / NCTC 10342 / NRRL B-14308 / VKM B-512</strain>
    </source>
</reference>
<evidence type="ECO:0000313" key="7">
    <source>
        <dbReference type="Proteomes" id="UP000031829"/>
    </source>
</evidence>
<sequence length="362" mass="41618">MKLGARILKTGIAITLSLLLGEFLSLPSPIFAAIAAVFAIQPSIYRSYLTILEQIQANVIGAASAVCFGLIFGTHPIIIGFTAVVVIAVNLKLRINNTIGLALVTVIAIMENPGDNFVEYALIRFGTVLLGVFSAFIVNLIFIPPKYETRLYYKIVSTTEEIIKWIRMNLYHASEHTLLKEDIEKMKDNVAKMNQIFDFYKEERTYSTKKRFVKSRKLVLFRQMITVTTRALTTLKLLHRVENDLQVMPQQFQDLIKSEVECLLMYHEQVLLKFIGKLRVQPTTTVPNEACVGKRALIDKFMQYKIYDNDEENKVIYHIFPLISVIIEYSEELEHLDKLIDTFQNYHKDANSFDINHQRQED</sequence>
<evidence type="ECO:0000256" key="2">
    <source>
        <dbReference type="ARBA" id="ARBA00022475"/>
    </source>
</evidence>
<accession>A0A0B6AM17</accession>
<dbReference type="InterPro" id="IPR010343">
    <property type="entry name" value="ArAE_1"/>
</dbReference>
<comment type="subcellular location">
    <subcellularLocation>
        <location evidence="1">Cell membrane</location>
        <topology evidence="1">Multi-pass membrane protein</topology>
    </subcellularLocation>
</comment>
<dbReference type="EMBL" id="CP009920">
    <property type="protein sequence ID" value="AJI24541.1"/>
    <property type="molecule type" value="Genomic_DNA"/>
</dbReference>
<keyword evidence="4" id="KW-1133">Transmembrane helix</keyword>
<dbReference type="PANTHER" id="PTHR30509:SF27">
    <property type="entry name" value="UPF0421 PROTEIN YGAE"/>
    <property type="match status" value="1"/>
</dbReference>
<organism evidence="6 7">
    <name type="scientific">Priestia megaterium (strain ATCC 14581 / DSM 32 / CCUG 1817 / JCM 2506 / NBRC 15308 / NCIMB 9376 / NCTC 10342 / NRRL B-14308 / VKM B-512 / Ford 19)</name>
    <name type="common">Bacillus megaterium</name>
    <dbReference type="NCBI Taxonomy" id="1348623"/>
    <lineage>
        <taxon>Bacteria</taxon>
        <taxon>Bacillati</taxon>
        <taxon>Bacillota</taxon>
        <taxon>Bacilli</taxon>
        <taxon>Bacillales</taxon>
        <taxon>Bacillaceae</taxon>
        <taxon>Priestia</taxon>
    </lineage>
</organism>
<proteinExistence type="predicted"/>
<gene>
    <name evidence="6" type="ORF">BG04_2700</name>
</gene>